<dbReference type="PANTHER" id="PTHR31527">
    <property type="entry name" value="RE64534P"/>
    <property type="match status" value="1"/>
</dbReference>
<sequence>MKREIIIGACEGRCADAEKGQTITIVDMEGGQVLDFFAESRKDPDEFLSPGVTIDCNDSLRLKVGDRIYSNLYQPMFLLAADDVGEHDLLHPCCRPEMYDFFYQNGEGHPNCLQNINVALGRRRPMIHPVNFFMHTEIRPDGSISVKAPLSKPGDSVTLRALMDVRLGMAACSVKESECNSGKCSPIKVIISE</sequence>
<accession>A0A926DJ70</accession>
<proteinExistence type="predicted"/>
<dbReference type="PANTHER" id="PTHR31527:SF0">
    <property type="entry name" value="RE64534P"/>
    <property type="match status" value="1"/>
</dbReference>
<dbReference type="Pfam" id="PF09347">
    <property type="entry name" value="DUF1989"/>
    <property type="match status" value="1"/>
</dbReference>
<dbReference type="EMBL" id="JACRSS010000004">
    <property type="protein sequence ID" value="MBC8539053.1"/>
    <property type="molecule type" value="Genomic_DNA"/>
</dbReference>
<dbReference type="AlphaFoldDB" id="A0A926DJ70"/>
<dbReference type="RefSeq" id="WP_249280678.1">
    <property type="nucleotide sequence ID" value="NZ_JACRSS010000004.1"/>
</dbReference>
<name>A0A926DJ70_9FIRM</name>
<protein>
    <submittedName>
        <fullName evidence="2">Urea carboxylase-associated family protein</fullName>
    </submittedName>
</protein>
<evidence type="ECO:0000313" key="3">
    <source>
        <dbReference type="Proteomes" id="UP000617951"/>
    </source>
</evidence>
<organism evidence="2 3">
    <name type="scientific">Guopingia tenuis</name>
    <dbReference type="NCBI Taxonomy" id="2763656"/>
    <lineage>
        <taxon>Bacteria</taxon>
        <taxon>Bacillati</taxon>
        <taxon>Bacillota</taxon>
        <taxon>Clostridia</taxon>
        <taxon>Christensenellales</taxon>
        <taxon>Christensenellaceae</taxon>
        <taxon>Guopingia</taxon>
    </lineage>
</organism>
<keyword evidence="3" id="KW-1185">Reference proteome</keyword>
<reference evidence="2" key="1">
    <citation type="submission" date="2020-08" db="EMBL/GenBank/DDBJ databases">
        <title>Genome public.</title>
        <authorList>
            <person name="Liu C."/>
            <person name="Sun Q."/>
        </authorList>
    </citation>
    <scope>NUCLEOTIDE SEQUENCE</scope>
    <source>
        <strain evidence="2">NSJ-63</strain>
    </source>
</reference>
<feature type="domain" description="DUF1989" evidence="1">
    <location>
        <begin position="7"/>
        <end position="165"/>
    </location>
</feature>
<dbReference type="Proteomes" id="UP000617951">
    <property type="component" value="Unassembled WGS sequence"/>
</dbReference>
<evidence type="ECO:0000259" key="1">
    <source>
        <dbReference type="Pfam" id="PF09347"/>
    </source>
</evidence>
<evidence type="ECO:0000313" key="2">
    <source>
        <dbReference type="EMBL" id="MBC8539053.1"/>
    </source>
</evidence>
<gene>
    <name evidence="2" type="ORF">H8693_08905</name>
</gene>
<comment type="caution">
    <text evidence="2">The sequence shown here is derived from an EMBL/GenBank/DDBJ whole genome shotgun (WGS) entry which is preliminary data.</text>
</comment>
<dbReference type="InterPro" id="IPR018959">
    <property type="entry name" value="DUF1989"/>
</dbReference>